<dbReference type="EnsemblFungi" id="FOXG_12630T0">
    <property type="protein sequence ID" value="FOXG_12630P0"/>
    <property type="gene ID" value="FOXG_12630"/>
</dbReference>
<dbReference type="VEuPathDB" id="FungiDB:FOXG_17046"/>
<dbReference type="VEuPathDB" id="FungiDB:FOXG_12579"/>
<gene>
    <name evidence="2" type="primary">28955180</name>
</gene>
<dbReference type="Proteomes" id="UP000002489">
    <property type="component" value="Unassembled WGS sequence"/>
</dbReference>
<evidence type="ECO:0000313" key="2">
    <source>
        <dbReference type="EnsemblFungi" id="FOXG_12579P0"/>
    </source>
</evidence>
<dbReference type="STRING" id="426428.A0A0D2Y8G3"/>
<dbReference type="VEuPathDB" id="FungiDB:FOXG_12630"/>
<evidence type="ECO:0000313" key="3">
    <source>
        <dbReference type="Proteomes" id="UP000002489"/>
    </source>
</evidence>
<reference evidence="3" key="1">
    <citation type="journal article" date="2012" name="Mol. Plant Microbe Interact.">
        <title>A highly conserved effector in Fusarium oxysporum is required for full virulence on Arabidopsis.</title>
        <authorList>
            <person name="Thatcher L.F."/>
            <person name="Gardiner D.M."/>
            <person name="Kazan K."/>
            <person name="Manners J."/>
        </authorList>
    </citation>
    <scope>NUCLEOTIDE SEQUENCE [LARGE SCALE GENOMIC DNA]</scope>
    <source>
        <strain evidence="3">Fo5176</strain>
    </source>
</reference>
<sequence>MLTTNDDVVLEALKQLQSYFENKPIQRNTWSGRQVGRKDEDVLQTVLPRLKDWAERIQTLHSSISVGPNRQTITSESDQEGEDSGRSLALKATYAPCHH</sequence>
<name>A0A0D2Y8G3_FUSOF</name>
<organism evidence="2 3">
    <name type="scientific">Fusarium oxysporum (strain Fo5176)</name>
    <name type="common">Fusarium vascular wilt</name>
    <dbReference type="NCBI Taxonomy" id="660025"/>
    <lineage>
        <taxon>Eukaryota</taxon>
        <taxon>Fungi</taxon>
        <taxon>Dikarya</taxon>
        <taxon>Ascomycota</taxon>
        <taxon>Pezizomycotina</taxon>
        <taxon>Sordariomycetes</taxon>
        <taxon>Hypocreomycetidae</taxon>
        <taxon>Hypocreales</taxon>
        <taxon>Nectriaceae</taxon>
        <taxon>Fusarium</taxon>
        <taxon>Fusarium oxysporum species complex</taxon>
    </lineage>
</organism>
<evidence type="ECO:0000256" key="1">
    <source>
        <dbReference type="SAM" id="MobiDB-lite"/>
    </source>
</evidence>
<proteinExistence type="predicted"/>
<dbReference type="EnsemblFungi" id="FOXG_17046T0">
    <property type="protein sequence ID" value="FOXG_17046P0"/>
    <property type="gene ID" value="FOXG_17046"/>
</dbReference>
<feature type="compositionally biased region" description="Polar residues" evidence="1">
    <location>
        <begin position="64"/>
        <end position="76"/>
    </location>
</feature>
<dbReference type="VEuPathDB" id="FungiDB:FOXG_13961"/>
<accession>A0A0D2Y8G3</accession>
<dbReference type="EnsemblFungi" id="FOXG_12579T0">
    <property type="protein sequence ID" value="FOXG_12579P0"/>
    <property type="gene ID" value="FOXG_12579"/>
</dbReference>
<dbReference type="AlphaFoldDB" id="A0A0D2Y8G3"/>
<reference evidence="2" key="2">
    <citation type="submission" date="2025-05" db="UniProtKB">
        <authorList>
            <consortium name="EnsemblFungi"/>
        </authorList>
    </citation>
    <scope>IDENTIFICATION</scope>
    <source>
        <strain evidence="2">4287 / CBS 123668 / FGSC 9935 / NRRL 34936</strain>
    </source>
</reference>
<feature type="region of interest" description="Disordered" evidence="1">
    <location>
        <begin position="64"/>
        <end position="99"/>
    </location>
</feature>
<protein>
    <submittedName>
        <fullName evidence="2">Uncharacterized protein</fullName>
    </submittedName>
</protein>
<dbReference type="EnsemblFungi" id="FOXG_13961T0">
    <property type="protein sequence ID" value="FOXG_13961P0"/>
    <property type="gene ID" value="FOXG_13961"/>
</dbReference>